<gene>
    <name evidence="2" type="ORF">HHL15_14040</name>
</gene>
<evidence type="ECO:0000313" key="3">
    <source>
        <dbReference type="Proteomes" id="UP000580043"/>
    </source>
</evidence>
<dbReference type="RefSeq" id="WP_169146285.1">
    <property type="nucleotide sequence ID" value="NZ_JABBGA010000010.1"/>
</dbReference>
<feature type="signal peptide" evidence="1">
    <location>
        <begin position="1"/>
        <end position="27"/>
    </location>
</feature>
<reference evidence="2 3" key="1">
    <citation type="submission" date="2020-04" db="EMBL/GenBank/DDBJ databases">
        <title>Zoogloea sp. G-4-1-14 isolated from soil.</title>
        <authorList>
            <person name="Dahal R.H."/>
        </authorList>
    </citation>
    <scope>NUCLEOTIDE SEQUENCE [LARGE SCALE GENOMIC DNA]</scope>
    <source>
        <strain evidence="2 3">G-4-1-14</strain>
    </source>
</reference>
<keyword evidence="1" id="KW-0732">Signal</keyword>
<accession>A0A848GBH9</accession>
<protein>
    <recommendedName>
        <fullName evidence="4">Lipoprotein</fullName>
    </recommendedName>
</protein>
<dbReference type="EMBL" id="JABBGA010000010">
    <property type="protein sequence ID" value="NML26871.1"/>
    <property type="molecule type" value="Genomic_DNA"/>
</dbReference>
<evidence type="ECO:0000256" key="1">
    <source>
        <dbReference type="SAM" id="SignalP"/>
    </source>
</evidence>
<feature type="chain" id="PRO_5032385732" description="Lipoprotein" evidence="1">
    <location>
        <begin position="28"/>
        <end position="176"/>
    </location>
</feature>
<organism evidence="2 3">
    <name type="scientific">Zoogloea dura</name>
    <dbReference type="NCBI Taxonomy" id="2728840"/>
    <lineage>
        <taxon>Bacteria</taxon>
        <taxon>Pseudomonadati</taxon>
        <taxon>Pseudomonadota</taxon>
        <taxon>Betaproteobacteria</taxon>
        <taxon>Rhodocyclales</taxon>
        <taxon>Zoogloeaceae</taxon>
        <taxon>Zoogloea</taxon>
    </lineage>
</organism>
<proteinExistence type="predicted"/>
<dbReference type="AlphaFoldDB" id="A0A848GBH9"/>
<name>A0A848GBH9_9RHOO</name>
<dbReference type="Proteomes" id="UP000580043">
    <property type="component" value="Unassembled WGS sequence"/>
</dbReference>
<evidence type="ECO:0000313" key="2">
    <source>
        <dbReference type="EMBL" id="NML26871.1"/>
    </source>
</evidence>
<evidence type="ECO:0008006" key="4">
    <source>
        <dbReference type="Google" id="ProtNLM"/>
    </source>
</evidence>
<sequence>MTSPLSRKCLMLALLATASLTTLPAQAGGPHGHGHFHGPSYRSHGYYGPSPWWWVAGTGLLLYPQIVAPRPQVIVQSPPVEPIIVQPQSTAQNWYYCDSARAYYPYVQTCAEGWRAVPATPVATAQQAPAPAPASSPAGGNWYYCDSAQAYYPYVKECPGGWRATPATPRPPGGPQ</sequence>
<keyword evidence="3" id="KW-1185">Reference proteome</keyword>
<comment type="caution">
    <text evidence="2">The sequence shown here is derived from an EMBL/GenBank/DDBJ whole genome shotgun (WGS) entry which is preliminary data.</text>
</comment>